<name>A0A5J4VYT6_9EUKA</name>
<gene>
    <name evidence="1" type="ORF">EZS28_016665</name>
</gene>
<evidence type="ECO:0000313" key="1">
    <source>
        <dbReference type="EMBL" id="KAA6387807.1"/>
    </source>
</evidence>
<dbReference type="Proteomes" id="UP000324800">
    <property type="component" value="Unassembled WGS sequence"/>
</dbReference>
<proteinExistence type="predicted"/>
<comment type="caution">
    <text evidence="1">The sequence shown here is derived from an EMBL/GenBank/DDBJ whole genome shotgun (WGS) entry which is preliminary data.</text>
</comment>
<reference evidence="1 2" key="1">
    <citation type="submission" date="2019-03" db="EMBL/GenBank/DDBJ databases">
        <title>Single cell metagenomics reveals metabolic interactions within the superorganism composed of flagellate Streblomastix strix and complex community of Bacteroidetes bacteria on its surface.</title>
        <authorList>
            <person name="Treitli S.C."/>
            <person name="Kolisko M."/>
            <person name="Husnik F."/>
            <person name="Keeling P."/>
            <person name="Hampl V."/>
        </authorList>
    </citation>
    <scope>NUCLEOTIDE SEQUENCE [LARGE SCALE GENOMIC DNA]</scope>
    <source>
        <strain evidence="1">ST1C</strain>
    </source>
</reference>
<sequence length="446" mass="51008">MQHWSNFTSKHPPNRDSYWTPNYANLVRQNPLQCIALQQPTFVNMFCQNIEKDPLDPEQTIVTPEEVSPNTITAARVLLAGFSGQQTSQIDFYAEEPSEEQVVEARQRETAATNLMTSRKPPKHNNPPAQPMLAFDQVLADLETKLLQQQGLLLGTLIQIVKQDWVATLKFNLCTFISIYDMIYKVNMTRAPMVTTAQVNLLKTQPSPVIRTRYNNQMLKSLRSLPQTEGAYPASIDTLLTRIVGLTGELDQEQKNLTAQQVKNLIKSKPEIMPPEWVQDLARRPKQETQLTAFLSLLSQLQQQSLNIYTSFNPFYNQPPQQQIQGQQPLQNLFQSSEQQMQYPIQPNKFPVISTLNPFLPTMKQPQTISELRLSSNENVRDQQNSIQPSQQMEQAAIQTVERPRQSAATTRNVYNMLIIPILVQPLQQPPRVTLQPYTTEKDQQQ</sequence>
<protein>
    <submittedName>
        <fullName evidence="1">Uncharacterized protein</fullName>
    </submittedName>
</protein>
<accession>A0A5J4VYT6</accession>
<organism evidence="1 2">
    <name type="scientific">Streblomastix strix</name>
    <dbReference type="NCBI Taxonomy" id="222440"/>
    <lineage>
        <taxon>Eukaryota</taxon>
        <taxon>Metamonada</taxon>
        <taxon>Preaxostyla</taxon>
        <taxon>Oxymonadida</taxon>
        <taxon>Streblomastigidae</taxon>
        <taxon>Streblomastix</taxon>
    </lineage>
</organism>
<dbReference type="AlphaFoldDB" id="A0A5J4VYT6"/>
<dbReference type="EMBL" id="SNRW01004231">
    <property type="protein sequence ID" value="KAA6387807.1"/>
    <property type="molecule type" value="Genomic_DNA"/>
</dbReference>
<evidence type="ECO:0000313" key="2">
    <source>
        <dbReference type="Proteomes" id="UP000324800"/>
    </source>
</evidence>